<dbReference type="Pfam" id="PF00456">
    <property type="entry name" value="Transketolase_N"/>
    <property type="match status" value="1"/>
</dbReference>
<dbReference type="PANTHER" id="PTHR47514">
    <property type="entry name" value="TRANSKETOLASE N-TERMINAL SECTION-RELATED"/>
    <property type="match status" value="1"/>
</dbReference>
<dbReference type="PROSITE" id="PS00801">
    <property type="entry name" value="TRANSKETOLASE_1"/>
    <property type="match status" value="1"/>
</dbReference>
<protein>
    <recommendedName>
        <fullName evidence="6">Transketolase N-terminal domain-containing protein</fullName>
    </recommendedName>
</protein>
<dbReference type="PANTHER" id="PTHR47514:SF1">
    <property type="entry name" value="TRANSKETOLASE N-TERMINAL SECTION-RELATED"/>
    <property type="match status" value="1"/>
</dbReference>
<dbReference type="Proteomes" id="UP000029585">
    <property type="component" value="Unassembled WGS sequence"/>
</dbReference>
<gene>
    <name evidence="7" type="ORF">HMPREF9460_03914</name>
</gene>
<evidence type="ECO:0000313" key="8">
    <source>
        <dbReference type="Proteomes" id="UP000029585"/>
    </source>
</evidence>
<dbReference type="InterPro" id="IPR029061">
    <property type="entry name" value="THDP-binding"/>
</dbReference>
<dbReference type="PATRIC" id="fig|742738.3.peg.4029"/>
<dbReference type="InterPro" id="IPR005474">
    <property type="entry name" value="Transketolase_N"/>
</dbReference>
<accession>A0A096CD27</accession>
<reference evidence="7 8" key="1">
    <citation type="submission" date="2011-08" db="EMBL/GenBank/DDBJ databases">
        <title>The Genome Sequence of Clostridium orbiscindens 1_3_50AFAA.</title>
        <authorList>
            <consortium name="The Broad Institute Genome Sequencing Platform"/>
            <person name="Earl A."/>
            <person name="Ward D."/>
            <person name="Feldgarden M."/>
            <person name="Gevers D."/>
            <person name="Daigneault M."/>
            <person name="Strauss J."/>
            <person name="Allen-Vercoe E."/>
            <person name="Young S.K."/>
            <person name="Zeng Q."/>
            <person name="Gargeya S."/>
            <person name="Fitzgerald M."/>
            <person name="Haas B."/>
            <person name="Abouelleil A."/>
            <person name="Alvarado L."/>
            <person name="Arachchi H.M."/>
            <person name="Berlin A."/>
            <person name="Brown A."/>
            <person name="Chapman S.B."/>
            <person name="Chen Z."/>
            <person name="Dunbar C."/>
            <person name="Freedman E."/>
            <person name="Gearin G."/>
            <person name="Gellesch M."/>
            <person name="Goldberg J."/>
            <person name="Griggs A."/>
            <person name="Gujja S."/>
            <person name="Heiman D."/>
            <person name="Howarth C."/>
            <person name="Larson L."/>
            <person name="Lui A."/>
            <person name="MacDonald P.J.P."/>
            <person name="Montmayeur A."/>
            <person name="Murphy C."/>
            <person name="Neiman D."/>
            <person name="Pearson M."/>
            <person name="Priest M."/>
            <person name="Roberts A."/>
            <person name="Saif S."/>
            <person name="Shea T."/>
            <person name="Shenoy N."/>
            <person name="Sisk P."/>
            <person name="Stolte C."/>
            <person name="Sykes S."/>
            <person name="Wortman J."/>
            <person name="Nusbaum C."/>
            <person name="Birren B."/>
        </authorList>
    </citation>
    <scope>NUCLEOTIDE SEQUENCE [LARGE SCALE GENOMIC DNA]</scope>
    <source>
        <strain evidence="7 8">1_3_50AFAA</strain>
    </source>
</reference>
<dbReference type="AlphaFoldDB" id="A0A096CD27"/>
<dbReference type="Gene3D" id="3.40.50.970">
    <property type="match status" value="1"/>
</dbReference>
<keyword evidence="3" id="KW-0808">Transferase</keyword>
<dbReference type="GO" id="GO:0016740">
    <property type="term" value="F:transferase activity"/>
    <property type="evidence" value="ECO:0007669"/>
    <property type="project" value="UniProtKB-KW"/>
</dbReference>
<comment type="cofactor">
    <cofactor evidence="1">
        <name>thiamine diphosphate</name>
        <dbReference type="ChEBI" id="CHEBI:58937"/>
    </cofactor>
</comment>
<dbReference type="EMBL" id="ADLO01000120">
    <property type="protein sequence ID" value="KGF52797.1"/>
    <property type="molecule type" value="Genomic_DNA"/>
</dbReference>
<dbReference type="InterPro" id="IPR049557">
    <property type="entry name" value="Transketolase_CS"/>
</dbReference>
<dbReference type="HOGENOM" id="CLU_009227_4_1_9"/>
<comment type="caution">
    <text evidence="7">The sequence shown here is derived from an EMBL/GenBank/DDBJ whole genome shotgun (WGS) entry which is preliminary data.</text>
</comment>
<dbReference type="CDD" id="cd02012">
    <property type="entry name" value="TPP_TK"/>
    <property type="match status" value="1"/>
</dbReference>
<evidence type="ECO:0000256" key="4">
    <source>
        <dbReference type="ARBA" id="ARBA00022723"/>
    </source>
</evidence>
<dbReference type="SUPFAM" id="SSF52518">
    <property type="entry name" value="Thiamin diphosphate-binding fold (THDP-binding)"/>
    <property type="match status" value="1"/>
</dbReference>
<evidence type="ECO:0000256" key="2">
    <source>
        <dbReference type="ARBA" id="ARBA00007131"/>
    </source>
</evidence>
<evidence type="ECO:0000256" key="5">
    <source>
        <dbReference type="ARBA" id="ARBA00023052"/>
    </source>
</evidence>
<comment type="similarity">
    <text evidence="2">Belongs to the transketolase family.</text>
</comment>
<evidence type="ECO:0000259" key="6">
    <source>
        <dbReference type="Pfam" id="PF00456"/>
    </source>
</evidence>
<keyword evidence="8" id="KW-1185">Reference proteome</keyword>
<keyword evidence="4" id="KW-0479">Metal-binding</keyword>
<evidence type="ECO:0000256" key="1">
    <source>
        <dbReference type="ARBA" id="ARBA00001964"/>
    </source>
</evidence>
<dbReference type="eggNOG" id="COG3959">
    <property type="taxonomic scope" value="Bacteria"/>
</dbReference>
<organism evidence="7 8">
    <name type="scientific">Flavonifractor plautii 1_3_50AFAA</name>
    <dbReference type="NCBI Taxonomy" id="742738"/>
    <lineage>
        <taxon>Bacteria</taxon>
        <taxon>Bacillati</taxon>
        <taxon>Bacillota</taxon>
        <taxon>Clostridia</taxon>
        <taxon>Eubacteriales</taxon>
        <taxon>Oscillospiraceae</taxon>
        <taxon>Flavonifractor</taxon>
    </lineage>
</organism>
<keyword evidence="5" id="KW-0786">Thiamine pyrophosphate</keyword>
<name>A0A096CD27_FLAPL</name>
<proteinExistence type="inferred from homology"/>
<feature type="domain" description="Transketolase N-terminal" evidence="6">
    <location>
        <begin position="20"/>
        <end position="277"/>
    </location>
</feature>
<evidence type="ECO:0000256" key="3">
    <source>
        <dbReference type="ARBA" id="ARBA00022679"/>
    </source>
</evidence>
<evidence type="ECO:0000313" key="7">
    <source>
        <dbReference type="EMBL" id="KGF52797.1"/>
    </source>
</evidence>
<dbReference type="GO" id="GO:0046872">
    <property type="term" value="F:metal ion binding"/>
    <property type="evidence" value="ECO:0007669"/>
    <property type="project" value="UniProtKB-KW"/>
</dbReference>
<sequence length="287" mass="30915">MGKVNRMEQAKVQNLALTAARSRLLALDMVYGAASGHIGGSLSSLDILTTLYFHVMRVNPDAPQAPERDRFVLSKGHCTPALYSTLAQRGFFPLEELKQFRRIDGHMSGHAEMRHVKGVDMSTGSLGQGISAAVGMALAGKADGRDYRVYALLGDGEIEEGQVWEAAMAAAKYRLDNLCAVVDVNGLQIDGATADVMPSEPLDQKFEAFNWNVIRVDGHDYAALAEAFAAAAACKGKPTVLLARTVKGKGVSFMEGDYGWHGKAPNAEQYEKARAELSARVAELEGK</sequence>